<sequence length="70" mass="7908">MVEPMKNPFVHRLNLGPVDVIKIGVMSFTIAPIRILIAGILLLLAWSLASLSLLFQTEIERQKPLIGWRK</sequence>
<keyword evidence="1" id="KW-0472">Membrane</keyword>
<dbReference type="OrthoDB" id="272512at2759"/>
<gene>
    <name evidence="2" type="ORF">OCBIM_22030698mg</name>
</gene>
<dbReference type="STRING" id="37653.A0A0L8GNM9"/>
<keyword evidence="1" id="KW-0812">Transmembrane</keyword>
<dbReference type="EMBL" id="KQ421074">
    <property type="protein sequence ID" value="KOF78497.1"/>
    <property type="molecule type" value="Genomic_DNA"/>
</dbReference>
<protein>
    <submittedName>
        <fullName evidence="2">Uncharacterized protein</fullName>
    </submittedName>
</protein>
<evidence type="ECO:0000313" key="2">
    <source>
        <dbReference type="EMBL" id="KOF78497.1"/>
    </source>
</evidence>
<accession>A0A0L8GNM9</accession>
<feature type="transmembrane region" description="Helical" evidence="1">
    <location>
        <begin position="35"/>
        <end position="55"/>
    </location>
</feature>
<name>A0A0L8GNM9_OCTBM</name>
<reference evidence="2" key="1">
    <citation type="submission" date="2015-07" db="EMBL/GenBank/DDBJ databases">
        <title>MeaNS - Measles Nucleotide Surveillance Program.</title>
        <authorList>
            <person name="Tran T."/>
            <person name="Druce J."/>
        </authorList>
    </citation>
    <scope>NUCLEOTIDE SEQUENCE</scope>
    <source>
        <strain evidence="2">UCB-OBI-ISO-001</strain>
        <tissue evidence="2">Gonad</tissue>
    </source>
</reference>
<keyword evidence="1" id="KW-1133">Transmembrane helix</keyword>
<proteinExistence type="predicted"/>
<organism evidence="2">
    <name type="scientific">Octopus bimaculoides</name>
    <name type="common">California two-spotted octopus</name>
    <dbReference type="NCBI Taxonomy" id="37653"/>
    <lineage>
        <taxon>Eukaryota</taxon>
        <taxon>Metazoa</taxon>
        <taxon>Spiralia</taxon>
        <taxon>Lophotrochozoa</taxon>
        <taxon>Mollusca</taxon>
        <taxon>Cephalopoda</taxon>
        <taxon>Coleoidea</taxon>
        <taxon>Octopodiformes</taxon>
        <taxon>Octopoda</taxon>
        <taxon>Incirrata</taxon>
        <taxon>Octopodidae</taxon>
        <taxon>Octopus</taxon>
    </lineage>
</organism>
<evidence type="ECO:0000256" key="1">
    <source>
        <dbReference type="SAM" id="Phobius"/>
    </source>
</evidence>
<dbReference type="AlphaFoldDB" id="A0A0L8GNM9"/>